<evidence type="ECO:0000256" key="1">
    <source>
        <dbReference type="SAM" id="MobiDB-lite"/>
    </source>
</evidence>
<reference evidence="2" key="1">
    <citation type="journal article" date="2009" name="PLoS Genet.">
        <title>Sequencing, mapping, and analysis of 27,455 maize full-length cDNAs.</title>
        <authorList>
            <person name="Soderlund C."/>
            <person name="Descour A."/>
            <person name="Kudrna D."/>
            <person name="Bomhoff M."/>
            <person name="Boyd L."/>
            <person name="Currie J."/>
            <person name="Angelova A."/>
            <person name="Collura K."/>
            <person name="Wissotski M."/>
            <person name="Ashley E."/>
            <person name="Morrow D."/>
            <person name="Fernandes J."/>
            <person name="Walbot V."/>
            <person name="Yu Y."/>
        </authorList>
    </citation>
    <scope>NUCLEOTIDE SEQUENCE</scope>
    <source>
        <strain evidence="2">B73</strain>
    </source>
</reference>
<dbReference type="AlphaFoldDB" id="C0PP59"/>
<protein>
    <submittedName>
        <fullName evidence="2">Uncharacterized protein</fullName>
    </submittedName>
</protein>
<sequence>MPAVSRNQSWQNPSTPGLDWEVSSGSLIHPLKPKPGTATKPSSRRRPWQDSRRCLSYTVLSILLLHFVVRF</sequence>
<accession>C0PP59</accession>
<proteinExistence type="evidence at transcript level"/>
<organism evidence="2">
    <name type="scientific">Zea mays</name>
    <name type="common">Maize</name>
    <dbReference type="NCBI Taxonomy" id="4577"/>
    <lineage>
        <taxon>Eukaryota</taxon>
        <taxon>Viridiplantae</taxon>
        <taxon>Streptophyta</taxon>
        <taxon>Embryophyta</taxon>
        <taxon>Tracheophyta</taxon>
        <taxon>Spermatophyta</taxon>
        <taxon>Magnoliopsida</taxon>
        <taxon>Liliopsida</taxon>
        <taxon>Poales</taxon>
        <taxon>Poaceae</taxon>
        <taxon>PACMAD clade</taxon>
        <taxon>Panicoideae</taxon>
        <taxon>Andropogonodae</taxon>
        <taxon>Andropogoneae</taxon>
        <taxon>Tripsacinae</taxon>
        <taxon>Zea</taxon>
    </lineage>
</organism>
<evidence type="ECO:0000313" key="2">
    <source>
        <dbReference type="EMBL" id="ACN36975.1"/>
    </source>
</evidence>
<feature type="compositionally biased region" description="Polar residues" evidence="1">
    <location>
        <begin position="1"/>
        <end position="15"/>
    </location>
</feature>
<feature type="region of interest" description="Disordered" evidence="1">
    <location>
        <begin position="1"/>
        <end position="49"/>
    </location>
</feature>
<dbReference type="EMBL" id="BT070078">
    <property type="protein sequence ID" value="ACN36975.1"/>
    <property type="molecule type" value="mRNA"/>
</dbReference>
<name>C0PP59_MAIZE</name>